<evidence type="ECO:0000256" key="4">
    <source>
        <dbReference type="ARBA" id="ARBA00022840"/>
    </source>
</evidence>
<evidence type="ECO:0000256" key="5">
    <source>
        <dbReference type="ARBA" id="ARBA00022989"/>
    </source>
</evidence>
<keyword evidence="6 7" id="KW-0472">Membrane</keyword>
<dbReference type="SMART" id="SM00382">
    <property type="entry name" value="AAA"/>
    <property type="match status" value="1"/>
</dbReference>
<feature type="domain" description="ABC transmembrane type-1" evidence="9">
    <location>
        <begin position="26"/>
        <end position="309"/>
    </location>
</feature>
<feature type="transmembrane region" description="Helical" evidence="7">
    <location>
        <begin position="145"/>
        <end position="162"/>
    </location>
</feature>
<feature type="domain" description="ABC transporter" evidence="8">
    <location>
        <begin position="359"/>
        <end position="594"/>
    </location>
</feature>
<organism evidence="10 11">
    <name type="scientific">Alicyclobacillus fastidiosus</name>
    <dbReference type="NCBI Taxonomy" id="392011"/>
    <lineage>
        <taxon>Bacteria</taxon>
        <taxon>Bacillati</taxon>
        <taxon>Bacillota</taxon>
        <taxon>Bacilli</taxon>
        <taxon>Bacillales</taxon>
        <taxon>Alicyclobacillaceae</taxon>
        <taxon>Alicyclobacillus</taxon>
    </lineage>
</organism>
<dbReference type="Pfam" id="PF00005">
    <property type="entry name" value="ABC_tran"/>
    <property type="match status" value="1"/>
</dbReference>
<dbReference type="NCBIfam" id="TIGR02857">
    <property type="entry name" value="CydD"/>
    <property type="match status" value="1"/>
</dbReference>
<dbReference type="InterPro" id="IPR036640">
    <property type="entry name" value="ABC1_TM_sf"/>
</dbReference>
<evidence type="ECO:0000256" key="6">
    <source>
        <dbReference type="ARBA" id="ARBA00023136"/>
    </source>
</evidence>
<name>A0ABV5AHW9_9BACL</name>
<dbReference type="Pfam" id="PF00664">
    <property type="entry name" value="ABC_membrane"/>
    <property type="match status" value="1"/>
</dbReference>
<dbReference type="InterPro" id="IPR014216">
    <property type="entry name" value="ABC_transptr_CydD"/>
</dbReference>
<dbReference type="Gene3D" id="3.40.50.300">
    <property type="entry name" value="P-loop containing nucleotide triphosphate hydrolases"/>
    <property type="match status" value="1"/>
</dbReference>
<keyword evidence="11" id="KW-1185">Reference proteome</keyword>
<dbReference type="InterPro" id="IPR003439">
    <property type="entry name" value="ABC_transporter-like_ATP-bd"/>
</dbReference>
<feature type="transmembrane region" description="Helical" evidence="7">
    <location>
        <begin position="168"/>
        <end position="188"/>
    </location>
</feature>
<dbReference type="Gene3D" id="1.20.1560.10">
    <property type="entry name" value="ABC transporter type 1, transmembrane domain"/>
    <property type="match status" value="1"/>
</dbReference>
<dbReference type="InterPro" id="IPR011527">
    <property type="entry name" value="ABC1_TM_dom"/>
</dbReference>
<dbReference type="InterPro" id="IPR003593">
    <property type="entry name" value="AAA+_ATPase"/>
</dbReference>
<accession>A0ABV5AHW9</accession>
<evidence type="ECO:0000256" key="7">
    <source>
        <dbReference type="SAM" id="Phobius"/>
    </source>
</evidence>
<dbReference type="InterPro" id="IPR039421">
    <property type="entry name" value="Type_1_exporter"/>
</dbReference>
<dbReference type="CDD" id="cd18584">
    <property type="entry name" value="ABC_6TM_AarD_CydD"/>
    <property type="match status" value="1"/>
</dbReference>
<feature type="transmembrane region" description="Helical" evidence="7">
    <location>
        <begin position="246"/>
        <end position="271"/>
    </location>
</feature>
<keyword evidence="2 7" id="KW-0812">Transmembrane</keyword>
<dbReference type="PANTHER" id="PTHR24221">
    <property type="entry name" value="ATP-BINDING CASSETTE SUB-FAMILY B"/>
    <property type="match status" value="1"/>
</dbReference>
<reference evidence="10 11" key="1">
    <citation type="journal article" date="2024" name="Int. J. Mol. Sci.">
        <title>Exploration of Alicyclobacillus spp. Genome in Search of Antibiotic Resistance.</title>
        <authorList>
            <person name="Bucka-Kolendo J."/>
            <person name="Kiousi D.E."/>
            <person name="Dekowska A."/>
            <person name="Mikolajczuk-Szczyrba A."/>
            <person name="Karadedos D.M."/>
            <person name="Michael P."/>
            <person name="Galanis A."/>
            <person name="Sokolowska B."/>
        </authorList>
    </citation>
    <scope>NUCLEOTIDE SEQUENCE [LARGE SCALE GENOMIC DNA]</scope>
    <source>
        <strain evidence="10 11">KKP 3000</strain>
    </source>
</reference>
<evidence type="ECO:0000259" key="9">
    <source>
        <dbReference type="PROSITE" id="PS50929"/>
    </source>
</evidence>
<keyword evidence="4" id="KW-0067">ATP-binding</keyword>
<dbReference type="SUPFAM" id="SSF52540">
    <property type="entry name" value="P-loop containing nucleoside triphosphate hydrolases"/>
    <property type="match status" value="1"/>
</dbReference>
<dbReference type="InterPro" id="IPR017871">
    <property type="entry name" value="ABC_transporter-like_CS"/>
</dbReference>
<dbReference type="InterPro" id="IPR027417">
    <property type="entry name" value="P-loop_NTPase"/>
</dbReference>
<protein>
    <submittedName>
        <fullName evidence="10">Thiol reductant ABC exporter subunit CydD</fullName>
    </submittedName>
</protein>
<evidence type="ECO:0000256" key="3">
    <source>
        <dbReference type="ARBA" id="ARBA00022741"/>
    </source>
</evidence>
<evidence type="ECO:0000256" key="1">
    <source>
        <dbReference type="ARBA" id="ARBA00004651"/>
    </source>
</evidence>
<dbReference type="RefSeq" id="WP_368780782.1">
    <property type="nucleotide sequence ID" value="NZ_CP162940.1"/>
</dbReference>
<feature type="transmembrane region" description="Helical" evidence="7">
    <location>
        <begin position="66"/>
        <end position="84"/>
    </location>
</feature>
<comment type="caution">
    <text evidence="10">The sequence shown here is derived from an EMBL/GenBank/DDBJ whole genome shotgun (WGS) entry which is preliminary data.</text>
</comment>
<dbReference type="Proteomes" id="UP001579974">
    <property type="component" value="Unassembled WGS sequence"/>
</dbReference>
<dbReference type="PROSITE" id="PS50929">
    <property type="entry name" value="ABC_TM1F"/>
    <property type="match status" value="1"/>
</dbReference>
<evidence type="ECO:0000313" key="10">
    <source>
        <dbReference type="EMBL" id="MFB5191878.1"/>
    </source>
</evidence>
<dbReference type="PROSITE" id="PS50893">
    <property type="entry name" value="ABC_TRANSPORTER_2"/>
    <property type="match status" value="1"/>
</dbReference>
<dbReference type="EMBL" id="JBDXSU010000015">
    <property type="protein sequence ID" value="MFB5191878.1"/>
    <property type="molecule type" value="Genomic_DNA"/>
</dbReference>
<dbReference type="SUPFAM" id="SSF90123">
    <property type="entry name" value="ABC transporter transmembrane region"/>
    <property type="match status" value="1"/>
</dbReference>
<proteinExistence type="predicted"/>
<keyword evidence="3" id="KW-0547">Nucleotide-binding</keyword>
<feature type="transmembrane region" description="Helical" evidence="7">
    <location>
        <begin position="21"/>
        <end position="46"/>
    </location>
</feature>
<dbReference type="PROSITE" id="PS00211">
    <property type="entry name" value="ABC_TRANSPORTER_1"/>
    <property type="match status" value="1"/>
</dbReference>
<keyword evidence="5 7" id="KW-1133">Transmembrane helix</keyword>
<sequence length="600" mass="66728">MFLKRKSRQDTARILKTLYGSLSWFLLTTLSGVLGGLLVIPQTYLFARLITGIPAHLNDESMMFRVWWLLGGAILMRGACRYIMEWSGGHLSVGVKTAMRRTLLNHLIRFGQTGLHREQVGEWIQTTYTDIENVEPFFRLALPQMIFAVVLPSAVLIVVFWIDWISGLILLVTAPLIPFFMTLLGRLAKSRTTRRWETMRQLGGHFYDIVSGLTTLKWFNRSKAQVSVVAKVGEAYRRATMDTLKLAFLSSFVLELLATLGTAMVAVGVGLRLLTGHLSFTDGLTTIMLAGEFYLPLRSLGGQFHASMEGRVALQHINSILDSPTPGWTVPLDRAIPSVSVNVQTTTSSTFPQTNHPIIRVENVIYTYPEATTPALDSVSVSVYAGERVAIIGPSGAGKSTLFSLLLGFVRPQHGSVYVHAERLSERTIAAWRHDVAYIGQQPHIFSGSVLENLKLARPAAEFNEIQRVAEQTGVAEFVQHLTHGYHTKIGSGGVPLSAGQIQRIALARALLKSCSVWLLDEPTAHLDVESERWFMEVLRHLPPSQTVLIIAHRLSTVERMNKAFLVQNGRVTTVVSPKDLDERKKWYEELGLHSLRSGG</sequence>
<evidence type="ECO:0000313" key="11">
    <source>
        <dbReference type="Proteomes" id="UP001579974"/>
    </source>
</evidence>
<gene>
    <name evidence="10" type="primary">cydD</name>
    <name evidence="10" type="ORF">KKP3000_000664</name>
</gene>
<dbReference type="PANTHER" id="PTHR24221:SF590">
    <property type="entry name" value="COMPONENT LINKED WITH THE ASSEMBLY OF CYTOCHROME' TRANSPORT TRANSMEMBRANE ATP-BINDING PROTEIN ABC TRANSPORTER CYDD-RELATED"/>
    <property type="match status" value="1"/>
</dbReference>
<evidence type="ECO:0000256" key="2">
    <source>
        <dbReference type="ARBA" id="ARBA00022692"/>
    </source>
</evidence>
<comment type="subcellular location">
    <subcellularLocation>
        <location evidence="1">Cell membrane</location>
        <topology evidence="1">Multi-pass membrane protein</topology>
    </subcellularLocation>
</comment>
<evidence type="ECO:0000259" key="8">
    <source>
        <dbReference type="PROSITE" id="PS50893"/>
    </source>
</evidence>